<dbReference type="Proteomes" id="UP000003022">
    <property type="component" value="Unassembled WGS sequence"/>
</dbReference>
<reference evidence="1 2" key="1">
    <citation type="journal article" date="2011" name="J. Bacteriol.">
        <title>Draft genome sequence of the marine bacterium Streptomyces griseoaurantiacus M045, which produces novel manumycin-type antibiotics with a pABA core component.</title>
        <authorList>
            <person name="Li F."/>
            <person name="Jiang P."/>
            <person name="Zheng H."/>
            <person name="Wang S."/>
            <person name="Zhao G."/>
            <person name="Qin S."/>
            <person name="Liu Z."/>
        </authorList>
    </citation>
    <scope>NUCLEOTIDE SEQUENCE [LARGE SCALE GENOMIC DNA]</scope>
    <source>
        <strain evidence="1 2">M045</strain>
    </source>
</reference>
<gene>
    <name evidence="1" type="ORF">SGM_0480</name>
</gene>
<dbReference type="EMBL" id="AEYX01000002">
    <property type="protein sequence ID" value="EGG49405.1"/>
    <property type="molecule type" value="Genomic_DNA"/>
</dbReference>
<dbReference type="SUPFAM" id="SSF102405">
    <property type="entry name" value="MCP/YpsA-like"/>
    <property type="match status" value="1"/>
</dbReference>
<protein>
    <submittedName>
        <fullName evidence="1">Uncharacterized protein</fullName>
    </submittedName>
</protein>
<proteinExistence type="predicted"/>
<comment type="caution">
    <text evidence="1">The sequence shown here is derived from an EMBL/GenBank/DDBJ whole genome shotgun (WGS) entry which is preliminary data.</text>
</comment>
<sequence>MNVTTMPAEVVSVPRIGITGHRCVPTEVLPAVRSGILAELAELSLEPAAEALSALAAGSDQLFAQLALDHGVPVTAVIPGMDYEAHLGDEGVRGSYRRLLAACADRIRLPLEPTHEEAYYAAGRWIVDHADRLIAVWDGHPARGLGGTADVVAYARRTGVPVRVLWRPGVSRA</sequence>
<dbReference type="eggNOG" id="COG0758">
    <property type="taxonomic scope" value="Bacteria"/>
</dbReference>
<evidence type="ECO:0000313" key="2">
    <source>
        <dbReference type="Proteomes" id="UP000003022"/>
    </source>
</evidence>
<keyword evidence="2" id="KW-1185">Reference proteome</keyword>
<organism evidence="1 2">
    <name type="scientific">Streptomyces griseoaurantiacus M045</name>
    <dbReference type="NCBI Taxonomy" id="996637"/>
    <lineage>
        <taxon>Bacteria</taxon>
        <taxon>Bacillati</taxon>
        <taxon>Actinomycetota</taxon>
        <taxon>Actinomycetes</taxon>
        <taxon>Kitasatosporales</taxon>
        <taxon>Streptomycetaceae</taxon>
        <taxon>Streptomyces</taxon>
        <taxon>Streptomyces aurantiacus group</taxon>
    </lineage>
</organism>
<dbReference type="AlphaFoldDB" id="F3NAU6"/>
<evidence type="ECO:0000313" key="1">
    <source>
        <dbReference type="EMBL" id="EGG49405.1"/>
    </source>
</evidence>
<accession>F3NAU6</accession>
<name>F3NAU6_9ACTN</name>
<dbReference type="STRING" id="996637.SGM_0480"/>
<dbReference type="Gene3D" id="3.40.50.450">
    <property type="match status" value="1"/>
</dbReference>